<name>E8WZU3_GRATM</name>
<dbReference type="Gene3D" id="1.10.530.10">
    <property type="match status" value="1"/>
</dbReference>
<feature type="domain" description="LysM" evidence="4">
    <location>
        <begin position="458"/>
        <end position="502"/>
    </location>
</feature>
<feature type="compositionally biased region" description="Low complexity" evidence="2">
    <location>
        <begin position="588"/>
        <end position="627"/>
    </location>
</feature>
<evidence type="ECO:0000256" key="3">
    <source>
        <dbReference type="SAM" id="SignalP"/>
    </source>
</evidence>
<evidence type="ECO:0000256" key="2">
    <source>
        <dbReference type="SAM" id="MobiDB-lite"/>
    </source>
</evidence>
<dbReference type="InterPro" id="IPR036779">
    <property type="entry name" value="LysM_dom_sf"/>
</dbReference>
<dbReference type="KEGG" id="acm:AciX9_0684"/>
<dbReference type="SUPFAM" id="SSF54106">
    <property type="entry name" value="LysM domain"/>
    <property type="match status" value="2"/>
</dbReference>
<dbReference type="STRING" id="1198114.AciX9_0684"/>
<feature type="compositionally biased region" description="Low complexity" evidence="2">
    <location>
        <begin position="52"/>
        <end position="73"/>
    </location>
</feature>
<dbReference type="PANTHER" id="PTHR37423:SF2">
    <property type="entry name" value="MEMBRANE-BOUND LYTIC MUREIN TRANSGLYCOSYLASE C"/>
    <property type="match status" value="1"/>
</dbReference>
<reference evidence="6" key="1">
    <citation type="submission" date="2011-01" db="EMBL/GenBank/DDBJ databases">
        <title>Complete sequence of chromosome of Acidobacterium sp. MP5ACTX9.</title>
        <authorList>
            <consortium name="US DOE Joint Genome Institute"/>
            <person name="Lucas S."/>
            <person name="Copeland A."/>
            <person name="Lapidus A."/>
            <person name="Cheng J.-F."/>
            <person name="Goodwin L."/>
            <person name="Pitluck S."/>
            <person name="Teshima H."/>
            <person name="Detter J.C."/>
            <person name="Han C."/>
            <person name="Tapia R."/>
            <person name="Land M."/>
            <person name="Hauser L."/>
            <person name="Kyrpides N."/>
            <person name="Ivanova N."/>
            <person name="Ovchinnikova G."/>
            <person name="Pagani I."/>
            <person name="Rawat S.R."/>
            <person name="Mannisto M."/>
            <person name="Haggblom M.M."/>
            <person name="Woyke T."/>
        </authorList>
    </citation>
    <scope>NUCLEOTIDE SEQUENCE [LARGE SCALE GENOMIC DNA]</scope>
    <source>
        <strain evidence="6">MP5ACTX9</strain>
    </source>
</reference>
<dbReference type="SMART" id="SM00257">
    <property type="entry name" value="LysM"/>
    <property type="match status" value="2"/>
</dbReference>
<dbReference type="Gene3D" id="3.10.350.10">
    <property type="entry name" value="LysM domain"/>
    <property type="match status" value="2"/>
</dbReference>
<feature type="region of interest" description="Disordered" evidence="2">
    <location>
        <begin position="33"/>
        <end position="81"/>
    </location>
</feature>
<feature type="domain" description="LysM" evidence="4">
    <location>
        <begin position="514"/>
        <end position="557"/>
    </location>
</feature>
<dbReference type="Proteomes" id="UP000000343">
    <property type="component" value="Chromosome"/>
</dbReference>
<evidence type="ECO:0000259" key="4">
    <source>
        <dbReference type="PROSITE" id="PS51782"/>
    </source>
</evidence>
<evidence type="ECO:0000313" key="6">
    <source>
        <dbReference type="Proteomes" id="UP000000343"/>
    </source>
</evidence>
<dbReference type="EMBL" id="CP002480">
    <property type="protein sequence ID" value="ADW67754.1"/>
    <property type="molecule type" value="Genomic_DNA"/>
</dbReference>
<sequence>MTSKLSAHRALLALLCAPLLLLAGCPGDPPTLDTTAPGSISPMATAPTNGKQTPAGTAQAAAAPNSTSAAQQPVQTGSPKADQIIKQAESSYNSGVANYRNNRLDAARMDFDFAIDTMLSSGLDLKTESPVADEFNRLLDAINSLEMAALKQGNGFSPKLDVAPLDAAEDITFAANPELVARLKNELNVTSDLPLVINDQVAGYIGVFSTSNSFRAHMAASLQRVGKYRGLIQNVLKEEGVPQDLIYLAVAESGFQPQVVNAHSGAGGMWQFMASTGTEYGLTRNGYFDYRFDPEKSSRAYARYIKALYNQFGDWYLAMASYNWGPGNIQRDVQRTGYADYWALYRLGLMPAQTRAYVPQILAAIIMAKNPERYGLDKLVPSPAVIYDTVSTSYSIDMHLVADVTGSTVPEIVALNPALLRLATPRDTSFDLHLPPGTKTLYNDRLKDIPEDRRASWRFHIVKAGETLDTIATALHARTADIAETNSITAQDPMSTGDELVVPVQTVTAAARPQRYTLRRGDTLVTVADQFNVSVEELRSWNNIASSGARAGRTIYVAEPIRLGSSGRSRGRGRGGRGGSKGRGRGGRASSGKASSRGGHAASAKASSHSASHSSGHASHAAAAPKSAKGKHKAGR</sequence>
<dbReference type="Pfam" id="PF01464">
    <property type="entry name" value="SLT"/>
    <property type="match status" value="1"/>
</dbReference>
<evidence type="ECO:0000313" key="5">
    <source>
        <dbReference type="EMBL" id="ADW67754.1"/>
    </source>
</evidence>
<dbReference type="HOGENOM" id="CLU_009520_1_3_0"/>
<proteinExistence type="inferred from homology"/>
<keyword evidence="3" id="KW-0732">Signal</keyword>
<accession>E8WZU3</accession>
<dbReference type="InterPro" id="IPR023346">
    <property type="entry name" value="Lysozyme-like_dom_sf"/>
</dbReference>
<dbReference type="PROSITE" id="PS51257">
    <property type="entry name" value="PROKAR_LIPOPROTEIN"/>
    <property type="match status" value="1"/>
</dbReference>
<dbReference type="InterPro" id="IPR008258">
    <property type="entry name" value="Transglycosylase_SLT_dom_1"/>
</dbReference>
<feature type="region of interest" description="Disordered" evidence="2">
    <location>
        <begin position="563"/>
        <end position="636"/>
    </location>
</feature>
<dbReference type="CDD" id="cd16894">
    <property type="entry name" value="MltD-like"/>
    <property type="match status" value="1"/>
</dbReference>
<dbReference type="PROSITE" id="PS51782">
    <property type="entry name" value="LYSM"/>
    <property type="match status" value="2"/>
</dbReference>
<feature type="compositionally biased region" description="Basic residues" evidence="2">
    <location>
        <begin position="569"/>
        <end position="586"/>
    </location>
</feature>
<keyword evidence="6" id="KW-1185">Reference proteome</keyword>
<dbReference type="eggNOG" id="COG1388">
    <property type="taxonomic scope" value="Bacteria"/>
</dbReference>
<dbReference type="eggNOG" id="COG0741">
    <property type="taxonomic scope" value="Bacteria"/>
</dbReference>
<gene>
    <name evidence="5" type="ordered locus">AciX9_0684</name>
</gene>
<dbReference type="PANTHER" id="PTHR37423">
    <property type="entry name" value="SOLUBLE LYTIC MUREIN TRANSGLYCOSYLASE-RELATED"/>
    <property type="match status" value="1"/>
</dbReference>
<evidence type="ECO:0000256" key="1">
    <source>
        <dbReference type="ARBA" id="ARBA00007734"/>
    </source>
</evidence>
<organism evidence="6">
    <name type="scientific">Granulicella tundricola (strain ATCC BAA-1859 / DSM 23138 / MP5ACTX9)</name>
    <dbReference type="NCBI Taxonomy" id="1198114"/>
    <lineage>
        <taxon>Bacteria</taxon>
        <taxon>Pseudomonadati</taxon>
        <taxon>Acidobacteriota</taxon>
        <taxon>Terriglobia</taxon>
        <taxon>Terriglobales</taxon>
        <taxon>Acidobacteriaceae</taxon>
        <taxon>Granulicella</taxon>
    </lineage>
</organism>
<feature type="chain" id="PRO_5003234210" evidence="3">
    <location>
        <begin position="24"/>
        <end position="636"/>
    </location>
</feature>
<dbReference type="PaxDb" id="1198114-AciX9_0684"/>
<dbReference type="AlphaFoldDB" id="E8WZU3"/>
<protein>
    <submittedName>
        <fullName evidence="5">Lytic transglycosylase catalytic</fullName>
    </submittedName>
</protein>
<dbReference type="SUPFAM" id="SSF53955">
    <property type="entry name" value="Lysozyme-like"/>
    <property type="match status" value="1"/>
</dbReference>
<dbReference type="CDD" id="cd00118">
    <property type="entry name" value="LysM"/>
    <property type="match status" value="2"/>
</dbReference>
<comment type="similarity">
    <text evidence="1">Belongs to the transglycosylase Slt family.</text>
</comment>
<dbReference type="InterPro" id="IPR018392">
    <property type="entry name" value="LysM"/>
</dbReference>
<feature type="signal peptide" evidence="3">
    <location>
        <begin position="1"/>
        <end position="23"/>
    </location>
</feature>
<dbReference type="Pfam" id="PF01476">
    <property type="entry name" value="LysM"/>
    <property type="match status" value="2"/>
</dbReference>